<feature type="binding site" evidence="1">
    <location>
        <position position="18"/>
    </location>
    <ligand>
        <name>Zn(2+)</name>
        <dbReference type="ChEBI" id="CHEBI:29105"/>
    </ligand>
</feature>
<keyword evidence="1" id="KW-0479">Metal-binding</keyword>
<feature type="binding site" evidence="1">
    <location>
        <position position="56"/>
    </location>
    <ligand>
        <name>Zn(2+)</name>
        <dbReference type="ChEBI" id="CHEBI:29105"/>
    </ligand>
</feature>
<name>A0A2W1BK34_HELAM</name>
<evidence type="ECO:0000313" key="3">
    <source>
        <dbReference type="EMBL" id="PZC74065.1"/>
    </source>
</evidence>
<dbReference type="SMART" id="SM00868">
    <property type="entry name" value="zf-AD"/>
    <property type="match status" value="1"/>
</dbReference>
<protein>
    <recommendedName>
        <fullName evidence="2">ZAD domain-containing protein</fullName>
    </recommendedName>
</protein>
<feature type="binding site" evidence="1">
    <location>
        <position position="59"/>
    </location>
    <ligand>
        <name>Zn(2+)</name>
        <dbReference type="ChEBI" id="CHEBI:29105"/>
    </ligand>
</feature>
<proteinExistence type="predicted"/>
<feature type="binding site" evidence="1">
    <location>
        <position position="15"/>
    </location>
    <ligand>
        <name>Zn(2+)</name>
        <dbReference type="ChEBI" id="CHEBI:29105"/>
    </ligand>
</feature>
<accession>A0A2W1BK34</accession>
<keyword evidence="1" id="KW-0862">Zinc</keyword>
<reference evidence="3 4" key="1">
    <citation type="journal article" date="2017" name="BMC Biol.">
        <title>Genomic innovations, transcriptional plasticity and gene loss underlying the evolution and divergence of two highly polyphagous and invasive Helicoverpa pest species.</title>
        <authorList>
            <person name="Pearce S.L."/>
            <person name="Clarke D.F."/>
            <person name="East P.D."/>
            <person name="Elfekih S."/>
            <person name="Gordon K.H."/>
            <person name="Jermiin L.S."/>
            <person name="McGaughran A."/>
            <person name="Oakeshott J.G."/>
            <person name="Papanikolaou A."/>
            <person name="Perera O.P."/>
            <person name="Rane R.V."/>
            <person name="Richards S."/>
            <person name="Tay W.T."/>
            <person name="Walsh T.K."/>
            <person name="Anderson A."/>
            <person name="Anderson C.J."/>
            <person name="Asgari S."/>
            <person name="Board P.G."/>
            <person name="Bretschneider A."/>
            <person name="Campbell P.M."/>
            <person name="Chertemps T."/>
            <person name="Christeller J.T."/>
            <person name="Coppin C.W."/>
            <person name="Downes S.J."/>
            <person name="Duan G."/>
            <person name="Farnsworth C.A."/>
            <person name="Good R.T."/>
            <person name="Han L.B."/>
            <person name="Han Y.C."/>
            <person name="Hatje K."/>
            <person name="Horne I."/>
            <person name="Huang Y.P."/>
            <person name="Hughes D.S."/>
            <person name="Jacquin-Joly E."/>
            <person name="James W."/>
            <person name="Jhangiani S."/>
            <person name="Kollmar M."/>
            <person name="Kuwar S.S."/>
            <person name="Li S."/>
            <person name="Liu N.Y."/>
            <person name="Maibeche M.T."/>
            <person name="Miller J.R."/>
            <person name="Montagne N."/>
            <person name="Perry T."/>
            <person name="Qu J."/>
            <person name="Song S.V."/>
            <person name="Sutton G.G."/>
            <person name="Vogel H."/>
            <person name="Walenz B.P."/>
            <person name="Xu W."/>
            <person name="Zhang H.J."/>
            <person name="Zou Z."/>
            <person name="Batterham P."/>
            <person name="Edwards O.R."/>
            <person name="Feyereisen R."/>
            <person name="Gibbs R.A."/>
            <person name="Heckel D.G."/>
            <person name="McGrath A."/>
            <person name="Robin C."/>
            <person name="Scherer S.E."/>
            <person name="Worley K.C."/>
            <person name="Wu Y.D."/>
        </authorList>
    </citation>
    <scope>NUCLEOTIDE SEQUENCE [LARGE SCALE GENOMIC DNA]</scope>
    <source>
        <strain evidence="3">Harm_GR_Male_#8</strain>
        <tissue evidence="3">Whole organism</tissue>
    </source>
</reference>
<dbReference type="SUPFAM" id="SSF57716">
    <property type="entry name" value="Glucocorticoid receptor-like (DNA-binding domain)"/>
    <property type="match status" value="1"/>
</dbReference>
<organism evidence="3 4">
    <name type="scientific">Helicoverpa armigera</name>
    <name type="common">Cotton bollworm</name>
    <name type="synonym">Heliothis armigera</name>
    <dbReference type="NCBI Taxonomy" id="29058"/>
    <lineage>
        <taxon>Eukaryota</taxon>
        <taxon>Metazoa</taxon>
        <taxon>Ecdysozoa</taxon>
        <taxon>Arthropoda</taxon>
        <taxon>Hexapoda</taxon>
        <taxon>Insecta</taxon>
        <taxon>Pterygota</taxon>
        <taxon>Neoptera</taxon>
        <taxon>Endopterygota</taxon>
        <taxon>Lepidoptera</taxon>
        <taxon>Glossata</taxon>
        <taxon>Ditrysia</taxon>
        <taxon>Noctuoidea</taxon>
        <taxon>Noctuidae</taxon>
        <taxon>Heliothinae</taxon>
        <taxon>Helicoverpa</taxon>
    </lineage>
</organism>
<sequence length="149" mass="16753">MSSEISVVLDFNKICRACLLDTGPMKDLFAVCTPEIFKFCTSVEVDDGDNLPRQICQACLDLLNKSYYFKQAAVRSNLILKQQLLDEEQPVKLESLSNDHEILEINVAEIADDVLSQNIVSDNDLMPDRSMEPAEIISDKIMIAYFSGE</sequence>
<dbReference type="GO" id="GO:0008270">
    <property type="term" value="F:zinc ion binding"/>
    <property type="evidence" value="ECO:0007669"/>
    <property type="project" value="UniProtKB-UniRule"/>
</dbReference>
<dbReference type="EMBL" id="KZ150070">
    <property type="protein sequence ID" value="PZC74065.1"/>
    <property type="molecule type" value="Genomic_DNA"/>
</dbReference>
<dbReference type="PROSITE" id="PS51915">
    <property type="entry name" value="ZAD"/>
    <property type="match status" value="1"/>
</dbReference>
<dbReference type="InterPro" id="IPR012934">
    <property type="entry name" value="Znf_AD"/>
</dbReference>
<gene>
    <name evidence="3" type="primary">HaOG208382</name>
    <name evidence="3" type="ORF">B5X24_HaOG208382</name>
</gene>
<dbReference type="Pfam" id="PF07776">
    <property type="entry name" value="zf-AD"/>
    <property type="match status" value="1"/>
</dbReference>
<dbReference type="GO" id="GO:0005634">
    <property type="term" value="C:nucleus"/>
    <property type="evidence" value="ECO:0007669"/>
    <property type="project" value="InterPro"/>
</dbReference>
<evidence type="ECO:0000256" key="1">
    <source>
        <dbReference type="PROSITE-ProRule" id="PRU01263"/>
    </source>
</evidence>
<keyword evidence="1" id="KW-0863">Zinc-finger</keyword>
<feature type="domain" description="ZAD" evidence="2">
    <location>
        <begin position="13"/>
        <end position="83"/>
    </location>
</feature>
<evidence type="ECO:0000313" key="4">
    <source>
        <dbReference type="Proteomes" id="UP000249218"/>
    </source>
</evidence>
<dbReference type="Proteomes" id="UP000249218">
    <property type="component" value="Unassembled WGS sequence"/>
</dbReference>
<dbReference type="AlphaFoldDB" id="A0A2W1BK34"/>
<dbReference type="OrthoDB" id="6591996at2759"/>
<keyword evidence="4" id="KW-1185">Reference proteome</keyword>
<evidence type="ECO:0000259" key="2">
    <source>
        <dbReference type="PROSITE" id="PS51915"/>
    </source>
</evidence>